<comment type="caution">
    <text evidence="5">The sequence shown here is derived from an EMBL/GenBank/DDBJ whole genome shotgun (WGS) entry which is preliminary data.</text>
</comment>
<sequence>MNDMANLTVRDGGYYVRFIVPKDRWRDVGAALGSKTGIRRDVLKSLQTRERKTALKLRDVALEAIRRSLNLKLAEAGLPPLHGGAVPEWMNEESLVSEALEARREIASTSDRTDDGDEQMGPTDPRRRLIESMDYFLEDRAERLEKAGKNPSGYVREFREIALGERTPFALVLDRWMKDRESYASHSVISLDRATLNHFGRYLADVQEAPKPPEDPIAFLRAQVIEDVPDMVLGGFAEWLMDKQGLSPKTAGNRITPLKVMWTYAIQKHILKGPNPWTGATAGLKRKAGKKGAEVRPFNDGELVLLLQSDPDEGRTWAWGPAIRDMMRLALLTGARQNELATLTAGRIINRDGAGGPLWGIQVTDDEAKTKNSVRRIPIHPLIQPVIARRLMAVNAGDKDAPLFPECKPGGPGMKRGYYFAKRFPDFRRRVLGHESDHVVDFHSFRRCFITFFEQAHANGAQACTAIVRDRLVGHESKSLAGNTYAAKDLGWELYCRAILGVVERGLPPEVLKALEAT</sequence>
<keyword evidence="1" id="KW-0238">DNA-binding</keyword>
<dbReference type="InterPro" id="IPR013762">
    <property type="entry name" value="Integrase-like_cat_sf"/>
</dbReference>
<keyword evidence="2" id="KW-0233">DNA recombination</keyword>
<evidence type="ECO:0000256" key="2">
    <source>
        <dbReference type="ARBA" id="ARBA00023172"/>
    </source>
</evidence>
<dbReference type="InterPro" id="IPR011010">
    <property type="entry name" value="DNA_brk_join_enz"/>
</dbReference>
<dbReference type="SUPFAM" id="SSF56349">
    <property type="entry name" value="DNA breaking-rejoining enzymes"/>
    <property type="match status" value="1"/>
</dbReference>
<dbReference type="PATRIC" id="fig|442.8.peg.1743"/>
<reference evidence="5 6" key="1">
    <citation type="submission" date="2015-06" db="EMBL/GenBank/DDBJ databases">
        <title>Improved classification and identification of acetic acid bacteria using matrix-assisted laser desorption/ionization time-of-flight mass spectrometry; Gluconobacter nephelii and Gluconobacter uchimurae are later heterotypic synonyms of Gluconobacter japonicus and Gluconobacter oxydans, respectively.</title>
        <authorList>
            <person name="Li L."/>
            <person name="Cleenwerck I."/>
            <person name="De Vuyst L."/>
            <person name="Vandamme P."/>
        </authorList>
    </citation>
    <scope>NUCLEOTIDE SEQUENCE [LARGE SCALE GENOMIC DNA]</scope>
    <source>
        <strain evidence="5 6">LMG 1676</strain>
    </source>
</reference>
<feature type="domain" description="Tyr recombinase" evidence="4">
    <location>
        <begin position="293"/>
        <end position="499"/>
    </location>
</feature>
<dbReference type="PROSITE" id="PS51898">
    <property type="entry name" value="TYR_RECOMBINASE"/>
    <property type="match status" value="1"/>
</dbReference>
<dbReference type="AlphaFoldDB" id="A0A149RV67"/>
<dbReference type="Gene3D" id="1.10.443.10">
    <property type="entry name" value="Intergrase catalytic core"/>
    <property type="match status" value="1"/>
</dbReference>
<evidence type="ECO:0000256" key="1">
    <source>
        <dbReference type="ARBA" id="ARBA00023125"/>
    </source>
</evidence>
<dbReference type="GO" id="GO:0015074">
    <property type="term" value="P:DNA integration"/>
    <property type="evidence" value="ECO:0007669"/>
    <property type="project" value="InterPro"/>
</dbReference>
<protein>
    <recommendedName>
        <fullName evidence="4">Tyr recombinase domain-containing protein</fullName>
    </recommendedName>
</protein>
<evidence type="ECO:0000256" key="3">
    <source>
        <dbReference type="SAM" id="MobiDB-lite"/>
    </source>
</evidence>
<dbReference type="Gene3D" id="1.10.150.130">
    <property type="match status" value="1"/>
</dbReference>
<dbReference type="EMBL" id="LHZG01000171">
    <property type="protein sequence ID" value="KXV18251.1"/>
    <property type="molecule type" value="Genomic_DNA"/>
</dbReference>
<dbReference type="GO" id="GO:0006310">
    <property type="term" value="P:DNA recombination"/>
    <property type="evidence" value="ECO:0007669"/>
    <property type="project" value="UniProtKB-KW"/>
</dbReference>
<gene>
    <name evidence="5" type="ORF">AD934_09230</name>
</gene>
<evidence type="ECO:0000313" key="6">
    <source>
        <dbReference type="Proteomes" id="UP000075655"/>
    </source>
</evidence>
<name>A0A149RV67_GLUOY</name>
<evidence type="ECO:0000259" key="4">
    <source>
        <dbReference type="PROSITE" id="PS51898"/>
    </source>
</evidence>
<organism evidence="5 6">
    <name type="scientific">Gluconobacter oxydans</name>
    <name type="common">Gluconobacter suboxydans</name>
    <dbReference type="NCBI Taxonomy" id="442"/>
    <lineage>
        <taxon>Bacteria</taxon>
        <taxon>Pseudomonadati</taxon>
        <taxon>Pseudomonadota</taxon>
        <taxon>Alphaproteobacteria</taxon>
        <taxon>Acetobacterales</taxon>
        <taxon>Acetobacteraceae</taxon>
        <taxon>Gluconobacter</taxon>
    </lineage>
</organism>
<proteinExistence type="predicted"/>
<dbReference type="InterPro" id="IPR002104">
    <property type="entry name" value="Integrase_catalytic"/>
</dbReference>
<evidence type="ECO:0000313" key="5">
    <source>
        <dbReference type="EMBL" id="KXV18251.1"/>
    </source>
</evidence>
<accession>A0A149RV67</accession>
<dbReference type="InterPro" id="IPR010998">
    <property type="entry name" value="Integrase_recombinase_N"/>
</dbReference>
<dbReference type="GO" id="GO:0003677">
    <property type="term" value="F:DNA binding"/>
    <property type="evidence" value="ECO:0007669"/>
    <property type="project" value="UniProtKB-KW"/>
</dbReference>
<dbReference type="Proteomes" id="UP000075655">
    <property type="component" value="Unassembled WGS sequence"/>
</dbReference>
<feature type="region of interest" description="Disordered" evidence="3">
    <location>
        <begin position="106"/>
        <end position="125"/>
    </location>
</feature>